<dbReference type="PANTHER" id="PTHR22749:SF6">
    <property type="entry name" value="RIBOFLAVIN KINASE"/>
    <property type="match status" value="1"/>
</dbReference>
<evidence type="ECO:0000256" key="2">
    <source>
        <dbReference type="ARBA" id="ARBA00005201"/>
    </source>
</evidence>
<dbReference type="RefSeq" id="WP_104056627.1">
    <property type="nucleotide sequence ID" value="NZ_PREZ01000001.1"/>
</dbReference>
<name>A0A2S5GG97_9BACL</name>
<dbReference type="FunFam" id="3.40.50.620:FF:000021">
    <property type="entry name" value="Riboflavin biosynthesis protein"/>
    <property type="match status" value="1"/>
</dbReference>
<evidence type="ECO:0000256" key="11">
    <source>
        <dbReference type="ARBA" id="ARBA00023268"/>
    </source>
</evidence>
<dbReference type="Pfam" id="PF01687">
    <property type="entry name" value="Flavokinase"/>
    <property type="match status" value="1"/>
</dbReference>
<keyword evidence="3 14" id="KW-0285">Flavoprotein</keyword>
<keyword evidence="17" id="KW-1185">Reference proteome</keyword>
<dbReference type="GO" id="GO:0005524">
    <property type="term" value="F:ATP binding"/>
    <property type="evidence" value="ECO:0007669"/>
    <property type="project" value="UniProtKB-UniRule"/>
</dbReference>
<keyword evidence="7 14" id="KW-0547">Nucleotide-binding</keyword>
<dbReference type="AlphaFoldDB" id="A0A2S5GG97"/>
<dbReference type="GO" id="GO:0008531">
    <property type="term" value="F:riboflavin kinase activity"/>
    <property type="evidence" value="ECO:0007669"/>
    <property type="project" value="UniProtKB-UniRule"/>
</dbReference>
<dbReference type="PANTHER" id="PTHR22749">
    <property type="entry name" value="RIBOFLAVIN KINASE/FMN ADENYLYLTRANSFERASE"/>
    <property type="match status" value="1"/>
</dbReference>
<dbReference type="GO" id="GO:0009398">
    <property type="term" value="P:FMN biosynthetic process"/>
    <property type="evidence" value="ECO:0007669"/>
    <property type="project" value="UniProtKB-UniRule"/>
</dbReference>
<dbReference type="InterPro" id="IPR023465">
    <property type="entry name" value="Riboflavin_kinase_dom_sf"/>
</dbReference>
<keyword evidence="11" id="KW-0511">Multifunctional enzyme</keyword>
<dbReference type="GO" id="GO:0006747">
    <property type="term" value="P:FAD biosynthetic process"/>
    <property type="evidence" value="ECO:0007669"/>
    <property type="project" value="UniProtKB-UniRule"/>
</dbReference>
<dbReference type="InterPro" id="IPR015864">
    <property type="entry name" value="FAD_synthase"/>
</dbReference>
<organism evidence="16 17">
    <name type="scientific">Jeotgalibacillus proteolyticus</name>
    <dbReference type="NCBI Taxonomy" id="2082395"/>
    <lineage>
        <taxon>Bacteria</taxon>
        <taxon>Bacillati</taxon>
        <taxon>Bacillota</taxon>
        <taxon>Bacilli</taxon>
        <taxon>Bacillales</taxon>
        <taxon>Caryophanaceae</taxon>
        <taxon>Jeotgalibacillus</taxon>
    </lineage>
</organism>
<comment type="pathway">
    <text evidence="1 14">Cofactor biosynthesis; FAD biosynthesis; FAD from FMN: step 1/1.</text>
</comment>
<evidence type="ECO:0000256" key="5">
    <source>
        <dbReference type="ARBA" id="ARBA00022679"/>
    </source>
</evidence>
<dbReference type="CDD" id="cd02064">
    <property type="entry name" value="FAD_synthetase_N"/>
    <property type="match status" value="1"/>
</dbReference>
<evidence type="ECO:0000313" key="17">
    <source>
        <dbReference type="Proteomes" id="UP000239047"/>
    </source>
</evidence>
<comment type="caution">
    <text evidence="16">The sequence shown here is derived from an EMBL/GenBank/DDBJ whole genome shotgun (WGS) entry which is preliminary data.</text>
</comment>
<dbReference type="InterPro" id="IPR014729">
    <property type="entry name" value="Rossmann-like_a/b/a_fold"/>
</dbReference>
<dbReference type="GO" id="GO:0003919">
    <property type="term" value="F:FMN adenylyltransferase activity"/>
    <property type="evidence" value="ECO:0007669"/>
    <property type="project" value="UniProtKB-UniRule"/>
</dbReference>
<dbReference type="SMART" id="SM00904">
    <property type="entry name" value="Flavokinase"/>
    <property type="match status" value="1"/>
</dbReference>
<keyword evidence="4 14" id="KW-0288">FMN</keyword>
<reference evidence="16 17" key="1">
    <citation type="submission" date="2018-02" db="EMBL/GenBank/DDBJ databases">
        <title>Jeotgalibacillus proteolyticum sp. nov. a protease producing bacterium isolated from ocean sediments of Laizhou Bay.</title>
        <authorList>
            <person name="Li Y."/>
        </authorList>
    </citation>
    <scope>NUCLEOTIDE SEQUENCE [LARGE SCALE GENOMIC DNA]</scope>
    <source>
        <strain evidence="16 17">22-7</strain>
    </source>
</reference>
<keyword evidence="10 14" id="KW-0067">ATP-binding</keyword>
<dbReference type="Gene3D" id="2.40.30.30">
    <property type="entry name" value="Riboflavin kinase-like"/>
    <property type="match status" value="1"/>
</dbReference>
<dbReference type="Proteomes" id="UP000239047">
    <property type="component" value="Unassembled WGS sequence"/>
</dbReference>
<evidence type="ECO:0000256" key="3">
    <source>
        <dbReference type="ARBA" id="ARBA00022630"/>
    </source>
</evidence>
<comment type="catalytic activity">
    <reaction evidence="12 14">
        <text>riboflavin + ATP = FMN + ADP + H(+)</text>
        <dbReference type="Rhea" id="RHEA:14357"/>
        <dbReference type="ChEBI" id="CHEBI:15378"/>
        <dbReference type="ChEBI" id="CHEBI:30616"/>
        <dbReference type="ChEBI" id="CHEBI:57986"/>
        <dbReference type="ChEBI" id="CHEBI:58210"/>
        <dbReference type="ChEBI" id="CHEBI:456216"/>
        <dbReference type="EC" id="2.7.1.26"/>
    </reaction>
</comment>
<gene>
    <name evidence="16" type="ORF">C4B60_01160</name>
</gene>
<evidence type="ECO:0000256" key="10">
    <source>
        <dbReference type="ARBA" id="ARBA00022840"/>
    </source>
</evidence>
<evidence type="ECO:0000259" key="15">
    <source>
        <dbReference type="SMART" id="SM00904"/>
    </source>
</evidence>
<keyword evidence="6 14" id="KW-0548">Nucleotidyltransferase</keyword>
<evidence type="ECO:0000256" key="4">
    <source>
        <dbReference type="ARBA" id="ARBA00022643"/>
    </source>
</evidence>
<comment type="pathway">
    <text evidence="2 14">Cofactor biosynthesis; FMN biosynthesis; FMN from riboflavin (ATP route): step 1/1.</text>
</comment>
<evidence type="ECO:0000256" key="12">
    <source>
        <dbReference type="ARBA" id="ARBA00047880"/>
    </source>
</evidence>
<sequence length="316" mass="36253">MKVITLHHPHSMNQHDFPELSLALGFFDGVHRGHQTVIQTAKSYAREHGLKTGVMTFDPHPSVVLSTKKKEVDYLTSIERKLELFAEQDVDYAFVVRFTSSFASLEPQQFADQYLIALNAAHVTAGFDYTYGKFGRGTMETLPFHSRNKFTWTAVGEIKDEEEKISSTRIRRILKEGNVEEANRLLGYHYQLEGLVVHGDKRGRKIGFPTANIQINHELLVPSTGVYAVRLFVHDRWIEGVCNIGYKPTFNSPDHKVLTVETHLFNFNENIYGEKIKAEWHVRIRSEKKFNGIEELVGQIERDKAAAIDYFKQLDT</sequence>
<dbReference type="InterPro" id="IPR023468">
    <property type="entry name" value="Riboflavin_kinase"/>
</dbReference>
<dbReference type="OrthoDB" id="9803667at2"/>
<evidence type="ECO:0000256" key="6">
    <source>
        <dbReference type="ARBA" id="ARBA00022695"/>
    </source>
</evidence>
<dbReference type="EC" id="2.7.7.2" evidence="14"/>
<dbReference type="FunFam" id="2.40.30.30:FF:000004">
    <property type="entry name" value="Riboflavin biosynthesis protein"/>
    <property type="match status" value="1"/>
</dbReference>
<dbReference type="InterPro" id="IPR015865">
    <property type="entry name" value="Riboflavin_kinase_bac/euk"/>
</dbReference>
<proteinExistence type="inferred from homology"/>
<evidence type="ECO:0000256" key="1">
    <source>
        <dbReference type="ARBA" id="ARBA00004726"/>
    </source>
</evidence>
<dbReference type="UniPathway" id="UPA00276">
    <property type="reaction ID" value="UER00406"/>
</dbReference>
<keyword evidence="5 14" id="KW-0808">Transferase</keyword>
<evidence type="ECO:0000256" key="7">
    <source>
        <dbReference type="ARBA" id="ARBA00022741"/>
    </source>
</evidence>
<comment type="similarity">
    <text evidence="14">Belongs to the ribF family.</text>
</comment>
<keyword evidence="9 14" id="KW-0274">FAD</keyword>
<dbReference type="GO" id="GO:0009231">
    <property type="term" value="P:riboflavin biosynthetic process"/>
    <property type="evidence" value="ECO:0007669"/>
    <property type="project" value="InterPro"/>
</dbReference>
<dbReference type="NCBIfam" id="NF004162">
    <property type="entry name" value="PRK05627.1-5"/>
    <property type="match status" value="1"/>
</dbReference>
<evidence type="ECO:0000256" key="8">
    <source>
        <dbReference type="ARBA" id="ARBA00022777"/>
    </source>
</evidence>
<evidence type="ECO:0000256" key="9">
    <source>
        <dbReference type="ARBA" id="ARBA00022827"/>
    </source>
</evidence>
<dbReference type="Pfam" id="PF06574">
    <property type="entry name" value="FAD_syn"/>
    <property type="match status" value="1"/>
</dbReference>
<evidence type="ECO:0000313" key="16">
    <source>
        <dbReference type="EMBL" id="PPA72019.1"/>
    </source>
</evidence>
<dbReference type="SUPFAM" id="SSF52374">
    <property type="entry name" value="Nucleotidylyl transferase"/>
    <property type="match status" value="1"/>
</dbReference>
<dbReference type="EC" id="2.7.1.26" evidence="14"/>
<protein>
    <recommendedName>
        <fullName evidence="14">Riboflavin biosynthesis protein</fullName>
    </recommendedName>
    <domain>
        <recommendedName>
            <fullName evidence="14">Riboflavin kinase</fullName>
            <ecNumber evidence="14">2.7.1.26</ecNumber>
        </recommendedName>
        <alternativeName>
            <fullName evidence="14">Flavokinase</fullName>
        </alternativeName>
    </domain>
    <domain>
        <recommendedName>
            <fullName evidence="14">FMN adenylyltransferase</fullName>
            <ecNumber evidence="14">2.7.7.2</ecNumber>
        </recommendedName>
        <alternativeName>
            <fullName evidence="14">FAD pyrophosphorylase</fullName>
        </alternativeName>
        <alternativeName>
            <fullName evidence="14">FAD synthase</fullName>
        </alternativeName>
    </domain>
</protein>
<dbReference type="Gene3D" id="3.40.50.620">
    <property type="entry name" value="HUPs"/>
    <property type="match status" value="1"/>
</dbReference>
<dbReference type="EMBL" id="PREZ01000001">
    <property type="protein sequence ID" value="PPA72019.1"/>
    <property type="molecule type" value="Genomic_DNA"/>
</dbReference>
<dbReference type="UniPathway" id="UPA00277">
    <property type="reaction ID" value="UER00407"/>
</dbReference>
<dbReference type="SUPFAM" id="SSF82114">
    <property type="entry name" value="Riboflavin kinase-like"/>
    <property type="match status" value="1"/>
</dbReference>
<accession>A0A2S5GG97</accession>
<evidence type="ECO:0000256" key="14">
    <source>
        <dbReference type="PIRNR" id="PIRNR004491"/>
    </source>
</evidence>
<dbReference type="PIRSF" id="PIRSF004491">
    <property type="entry name" value="FAD_Synth"/>
    <property type="match status" value="1"/>
</dbReference>
<comment type="catalytic activity">
    <reaction evidence="13 14">
        <text>FMN + ATP + H(+) = FAD + diphosphate</text>
        <dbReference type="Rhea" id="RHEA:17237"/>
        <dbReference type="ChEBI" id="CHEBI:15378"/>
        <dbReference type="ChEBI" id="CHEBI:30616"/>
        <dbReference type="ChEBI" id="CHEBI:33019"/>
        <dbReference type="ChEBI" id="CHEBI:57692"/>
        <dbReference type="ChEBI" id="CHEBI:58210"/>
        <dbReference type="EC" id="2.7.7.2"/>
    </reaction>
</comment>
<keyword evidence="8 14" id="KW-0418">Kinase</keyword>
<feature type="domain" description="Riboflavin kinase" evidence="15">
    <location>
        <begin position="185"/>
        <end position="312"/>
    </location>
</feature>
<evidence type="ECO:0000256" key="13">
    <source>
        <dbReference type="ARBA" id="ARBA00049494"/>
    </source>
</evidence>
<dbReference type="NCBIfam" id="TIGR00083">
    <property type="entry name" value="ribF"/>
    <property type="match status" value="1"/>
</dbReference>
<dbReference type="InterPro" id="IPR002606">
    <property type="entry name" value="Riboflavin_kinase_bac"/>
</dbReference>